<keyword evidence="4 7" id="KW-1133">Transmembrane helix</keyword>
<dbReference type="SUPFAM" id="SSF52402">
    <property type="entry name" value="Adenine nucleotide alpha hydrolases-like"/>
    <property type="match status" value="1"/>
</dbReference>
<evidence type="ECO:0000313" key="9">
    <source>
        <dbReference type="EMBL" id="MFC6723600.1"/>
    </source>
</evidence>
<dbReference type="Gene3D" id="1.20.1740.10">
    <property type="entry name" value="Amino acid/polyamine transporter I"/>
    <property type="match status" value="1"/>
</dbReference>
<dbReference type="Pfam" id="PF00582">
    <property type="entry name" value="Usp"/>
    <property type="match status" value="1"/>
</dbReference>
<feature type="transmembrane region" description="Helical" evidence="7">
    <location>
        <begin position="36"/>
        <end position="57"/>
    </location>
</feature>
<evidence type="ECO:0000256" key="4">
    <source>
        <dbReference type="ARBA" id="ARBA00022989"/>
    </source>
</evidence>
<evidence type="ECO:0000256" key="1">
    <source>
        <dbReference type="ARBA" id="ARBA00004651"/>
    </source>
</evidence>
<dbReference type="Pfam" id="PF13520">
    <property type="entry name" value="AA_permease_2"/>
    <property type="match status" value="1"/>
</dbReference>
<feature type="transmembrane region" description="Helical" evidence="7">
    <location>
        <begin position="173"/>
        <end position="195"/>
    </location>
</feature>
<feature type="transmembrane region" description="Helical" evidence="7">
    <location>
        <begin position="83"/>
        <end position="112"/>
    </location>
</feature>
<evidence type="ECO:0000256" key="7">
    <source>
        <dbReference type="SAM" id="Phobius"/>
    </source>
</evidence>
<feature type="region of interest" description="Disordered" evidence="6">
    <location>
        <begin position="446"/>
        <end position="469"/>
    </location>
</feature>
<evidence type="ECO:0000259" key="8">
    <source>
        <dbReference type="Pfam" id="PF00582"/>
    </source>
</evidence>
<evidence type="ECO:0000256" key="6">
    <source>
        <dbReference type="SAM" id="MobiDB-lite"/>
    </source>
</evidence>
<feature type="transmembrane region" description="Helical" evidence="7">
    <location>
        <begin position="396"/>
        <end position="415"/>
    </location>
</feature>
<evidence type="ECO:0000256" key="2">
    <source>
        <dbReference type="ARBA" id="ARBA00022475"/>
    </source>
</evidence>
<keyword evidence="5 7" id="KW-0472">Membrane</keyword>
<accession>A0ABD5RVX4</accession>
<name>A0ABD5RVX4_9EURY</name>
<keyword evidence="10" id="KW-1185">Reference proteome</keyword>
<dbReference type="EMBL" id="JBHSWU010000028">
    <property type="protein sequence ID" value="MFC6723600.1"/>
    <property type="molecule type" value="Genomic_DNA"/>
</dbReference>
<evidence type="ECO:0000256" key="5">
    <source>
        <dbReference type="ARBA" id="ARBA00023136"/>
    </source>
</evidence>
<dbReference type="PANTHER" id="PTHR42770">
    <property type="entry name" value="AMINO ACID TRANSPORTER-RELATED"/>
    <property type="match status" value="1"/>
</dbReference>
<gene>
    <name evidence="9" type="ORF">ACFQE1_04190</name>
</gene>
<comment type="caution">
    <text evidence="9">The sequence shown here is derived from an EMBL/GenBank/DDBJ whole genome shotgun (WGS) entry which is preliminary data.</text>
</comment>
<keyword evidence="2" id="KW-1003">Cell membrane</keyword>
<evidence type="ECO:0000256" key="3">
    <source>
        <dbReference type="ARBA" id="ARBA00022692"/>
    </source>
</evidence>
<dbReference type="PANTHER" id="PTHR42770:SF11">
    <property type="entry name" value="INNER MEMBRANE TRANSPORT PROTEIN YBAT"/>
    <property type="match status" value="1"/>
</dbReference>
<protein>
    <submittedName>
        <fullName evidence="9">Universal stress protein</fullName>
    </submittedName>
</protein>
<feature type="transmembrane region" description="Helical" evidence="7">
    <location>
        <begin position="118"/>
        <end position="137"/>
    </location>
</feature>
<reference evidence="9 10" key="1">
    <citation type="journal article" date="2019" name="Int. J. Syst. Evol. Microbiol.">
        <title>The Global Catalogue of Microorganisms (GCM) 10K type strain sequencing project: providing services to taxonomists for standard genome sequencing and annotation.</title>
        <authorList>
            <consortium name="The Broad Institute Genomics Platform"/>
            <consortium name="The Broad Institute Genome Sequencing Center for Infectious Disease"/>
            <person name="Wu L."/>
            <person name="Ma J."/>
        </authorList>
    </citation>
    <scope>NUCLEOTIDE SEQUENCE [LARGE SCALE GENOMIC DNA]</scope>
    <source>
        <strain evidence="9 10">NBRC 111368</strain>
    </source>
</reference>
<dbReference type="AlphaFoldDB" id="A0ABD5RVX4"/>
<dbReference type="GO" id="GO:0016020">
    <property type="term" value="C:membrane"/>
    <property type="evidence" value="ECO:0007669"/>
    <property type="project" value="UniProtKB-SubCell"/>
</dbReference>
<dbReference type="CDD" id="cd00293">
    <property type="entry name" value="USP-like"/>
    <property type="match status" value="1"/>
</dbReference>
<comment type="subcellular location">
    <subcellularLocation>
        <location evidence="1">Cell membrane</location>
        <topology evidence="1">Multi-pass membrane protein</topology>
    </subcellularLocation>
</comment>
<feature type="transmembrane region" description="Helical" evidence="7">
    <location>
        <begin position="315"/>
        <end position="334"/>
    </location>
</feature>
<feature type="transmembrane region" description="Helical" evidence="7">
    <location>
        <begin position="216"/>
        <end position="239"/>
    </location>
</feature>
<organism evidence="9 10">
    <name type="scientific">Halobium palmae</name>
    <dbReference type="NCBI Taxonomy" id="1776492"/>
    <lineage>
        <taxon>Archaea</taxon>
        <taxon>Methanobacteriati</taxon>
        <taxon>Methanobacteriota</taxon>
        <taxon>Stenosarchaea group</taxon>
        <taxon>Halobacteria</taxon>
        <taxon>Halobacteriales</taxon>
        <taxon>Haloferacaceae</taxon>
        <taxon>Halobium</taxon>
    </lineage>
</organism>
<feature type="transmembrane region" description="Helical" evidence="7">
    <location>
        <begin position="259"/>
        <end position="285"/>
    </location>
</feature>
<sequence>MKELERDLGLPSVLAISIGAMIGSGIFILPALALEIAGPAVIVAYLLAGVLVVPAALSKSEMATAMPEAGGTYIYIERGMGPLLGTIAGVGTWFSLSFKGALALVGGVPYLLLLLDLPLKPVALALAAVLILVNVFGAKQTGRLQLVIVVVMLAALGWFAAGSAPSVEAANYVGFFDAGIGGLLAATGLVFVSYAGVTKVASVAEEVESPGRNIPLGILGSLVFTTVLYVAIVAVLVGITDPGSVAGSSTPVAVAAEVTLGQVGVVAVILAAILALVSTANAGILSSSRYPFAMSRDGLVPPSLSSISERFGTPVASITLTGAVLLALIAFVPILEIAKLASAFQIMVFALINVAVLAFREGSVEYDPEFTSPLYPWMQLFGVITGLLLLAQMGPIALIGAFVIIAGSVVWYLVYVRSRVSREGVATDAIRQRISRRALTAVDPLPADTAEPDRVDSSASEKGTSGDENRDLSEVLVALTKDLDVDRERSLVALAADVVRPHGGRVIVVRFQEVPDQVPLTDDVAVQSSDDVSFEARMNALSRELNVEVEADEIVSHDTKHALVNAASDRNVGAIVAEHEPLRLRSRLFGDPIDWVVRHAPCEVLLVDNLGYEQPERVVVSDSDGLYSPLVVSVAEAVATANQGSIWLWYVPSTDDTSRNETVRQYQSNLSKMLSVPVRSEPVRTDGGTVMSPDVLIRRGAGPRLRDALSDERPTFPAPGCTTVTVYPGETDRPSFSRQLLRRFVF</sequence>
<proteinExistence type="predicted"/>
<dbReference type="InterPro" id="IPR002293">
    <property type="entry name" value="AA/rel_permease1"/>
</dbReference>
<evidence type="ECO:0000313" key="10">
    <source>
        <dbReference type="Proteomes" id="UP001596328"/>
    </source>
</evidence>
<dbReference type="Gene3D" id="3.40.50.12370">
    <property type="match status" value="1"/>
</dbReference>
<dbReference type="InterPro" id="IPR006016">
    <property type="entry name" value="UspA"/>
</dbReference>
<feature type="transmembrane region" description="Helical" evidence="7">
    <location>
        <begin position="12"/>
        <end position="30"/>
    </location>
</feature>
<dbReference type="Proteomes" id="UP001596328">
    <property type="component" value="Unassembled WGS sequence"/>
</dbReference>
<feature type="transmembrane region" description="Helical" evidence="7">
    <location>
        <begin position="144"/>
        <end position="161"/>
    </location>
</feature>
<feature type="transmembrane region" description="Helical" evidence="7">
    <location>
        <begin position="371"/>
        <end position="390"/>
    </location>
</feature>
<dbReference type="InterPro" id="IPR050367">
    <property type="entry name" value="APC_superfamily"/>
</dbReference>
<feature type="domain" description="UspA" evidence="8">
    <location>
        <begin position="488"/>
        <end position="607"/>
    </location>
</feature>
<keyword evidence="3 7" id="KW-0812">Transmembrane</keyword>
<feature type="transmembrane region" description="Helical" evidence="7">
    <location>
        <begin position="340"/>
        <end position="359"/>
    </location>
</feature>